<protein>
    <recommendedName>
        <fullName evidence="3">Antitoxin SocA-like Panacea domain-containing protein</fullName>
    </recommendedName>
</protein>
<evidence type="ECO:0000313" key="1">
    <source>
        <dbReference type="EMBL" id="MBR9971588.1"/>
    </source>
</evidence>
<reference evidence="1 2" key="1">
    <citation type="submission" date="2021-04" db="EMBL/GenBank/DDBJ databases">
        <title>Magnetospirillum sulfuroxidans sp. nov., a facultative chemolithoautotrophic sulfur-oxidizing alphaproteobacterium isolated from freshwater sediment and proposals for Paramagetospirillum gen. nov., and Magnetospirillaceae fam. nov.</title>
        <authorList>
            <person name="Koziaeva V."/>
            <person name="Geelhoed J.S."/>
            <person name="Sorokin D.Y."/>
            <person name="Grouzdev D.S."/>
        </authorList>
    </citation>
    <scope>NUCLEOTIDE SEQUENCE [LARGE SCALE GENOMIC DNA]</scope>
    <source>
        <strain evidence="1 2">J10</strain>
    </source>
</reference>
<comment type="caution">
    <text evidence="1">The sequence shown here is derived from an EMBL/GenBank/DDBJ whole genome shotgun (WGS) entry which is preliminary data.</text>
</comment>
<dbReference type="RefSeq" id="WP_211547508.1">
    <property type="nucleotide sequence ID" value="NZ_JAGTUF010000005.1"/>
</dbReference>
<evidence type="ECO:0000313" key="2">
    <source>
        <dbReference type="Proteomes" id="UP000680714"/>
    </source>
</evidence>
<evidence type="ECO:0008006" key="3">
    <source>
        <dbReference type="Google" id="ProtNLM"/>
    </source>
</evidence>
<organism evidence="1 2">
    <name type="scientific">Magnetospirillum sulfuroxidans</name>
    <dbReference type="NCBI Taxonomy" id="611300"/>
    <lineage>
        <taxon>Bacteria</taxon>
        <taxon>Pseudomonadati</taxon>
        <taxon>Pseudomonadota</taxon>
        <taxon>Alphaproteobacteria</taxon>
        <taxon>Rhodospirillales</taxon>
        <taxon>Rhodospirillaceae</taxon>
        <taxon>Magnetospirillum</taxon>
    </lineage>
</organism>
<dbReference type="EMBL" id="JAGTUF010000005">
    <property type="protein sequence ID" value="MBR9971588.1"/>
    <property type="molecule type" value="Genomic_DNA"/>
</dbReference>
<keyword evidence="2" id="KW-1185">Reference proteome</keyword>
<dbReference type="Proteomes" id="UP000680714">
    <property type="component" value="Unassembled WGS sequence"/>
</dbReference>
<accession>A0ABS5ICX8</accession>
<proteinExistence type="predicted"/>
<name>A0ABS5ICX8_9PROT</name>
<sequence length="190" mass="20855">MPFAVKSCFDVVLWFSDRALNDNEYIQPQKLHRLIFLAQAYYSVAYPGRKLMPATFVTDTFGPVEPTVFHALAYGRPPMLDPNPLPDQVSHFLGGIWRRFGSQTADQLTRKLNEHPAVATAMNKGPNEEIPLASMVKYYVDVAKAAKGGDAAGVADEIAKVVKPRLMRSQGGKAVAVTAWAPKALGKKPE</sequence>
<gene>
    <name evidence="1" type="ORF">KEC16_07670</name>
</gene>